<sequence length="121" mass="12892">MQHASPAIWTSSHNAIVLVHSCSVAAWRQLHSIVVGQPRRCESVGVGGVGGGALSLLSRSLGRAGRPSQASSRPPRGRRISKSTARRQPETRFLAVCPQDQVTSRSRPEVQIMARGVTTSG</sequence>
<evidence type="ECO:0000313" key="2">
    <source>
        <dbReference type="EMBL" id="PTB78847.1"/>
    </source>
</evidence>
<dbReference type="Proteomes" id="UP000240760">
    <property type="component" value="Unassembled WGS sequence"/>
</dbReference>
<feature type="region of interest" description="Disordered" evidence="1">
    <location>
        <begin position="60"/>
        <end position="121"/>
    </location>
</feature>
<evidence type="ECO:0000256" key="1">
    <source>
        <dbReference type="SAM" id="MobiDB-lite"/>
    </source>
</evidence>
<proteinExistence type="predicted"/>
<name>A0A2T4CB89_TRILO</name>
<accession>A0A2T4CB89</accession>
<protein>
    <submittedName>
        <fullName evidence="2">Uncharacterized protein</fullName>
    </submittedName>
</protein>
<keyword evidence="3" id="KW-1185">Reference proteome</keyword>
<evidence type="ECO:0000313" key="3">
    <source>
        <dbReference type="Proteomes" id="UP000240760"/>
    </source>
</evidence>
<organism evidence="2 3">
    <name type="scientific">Trichoderma longibrachiatum ATCC 18648</name>
    <dbReference type="NCBI Taxonomy" id="983965"/>
    <lineage>
        <taxon>Eukaryota</taxon>
        <taxon>Fungi</taxon>
        <taxon>Dikarya</taxon>
        <taxon>Ascomycota</taxon>
        <taxon>Pezizomycotina</taxon>
        <taxon>Sordariomycetes</taxon>
        <taxon>Hypocreomycetidae</taxon>
        <taxon>Hypocreales</taxon>
        <taxon>Hypocreaceae</taxon>
        <taxon>Trichoderma</taxon>
    </lineage>
</organism>
<dbReference type="EMBL" id="KZ679129">
    <property type="protein sequence ID" value="PTB78847.1"/>
    <property type="molecule type" value="Genomic_DNA"/>
</dbReference>
<reference evidence="2 3" key="1">
    <citation type="submission" date="2016-07" db="EMBL/GenBank/DDBJ databases">
        <title>Multiple horizontal gene transfer events from other fungi enriched the ability of initially mycotrophic Trichoderma (Ascomycota) to feed on dead plant biomass.</title>
        <authorList>
            <consortium name="DOE Joint Genome Institute"/>
            <person name="Aerts A."/>
            <person name="Atanasova L."/>
            <person name="Chenthamara K."/>
            <person name="Zhang J."/>
            <person name="Grujic M."/>
            <person name="Henrissat B."/>
            <person name="Kuo A."/>
            <person name="Salamov A."/>
            <person name="Lipzen A."/>
            <person name="Labutti K."/>
            <person name="Barry K."/>
            <person name="Miao Y."/>
            <person name="Rahimi M.J."/>
            <person name="Shen Q."/>
            <person name="Grigoriev I.V."/>
            <person name="Kubicek C.P."/>
            <person name="Druzhinina I.S."/>
        </authorList>
    </citation>
    <scope>NUCLEOTIDE SEQUENCE [LARGE SCALE GENOMIC DNA]</scope>
    <source>
        <strain evidence="2 3">ATCC 18648</strain>
    </source>
</reference>
<gene>
    <name evidence="2" type="ORF">M440DRAFT_1202766</name>
</gene>
<feature type="compositionally biased region" description="Basic residues" evidence="1">
    <location>
        <begin position="75"/>
        <end position="85"/>
    </location>
</feature>
<dbReference type="AlphaFoldDB" id="A0A2T4CB89"/>